<evidence type="ECO:0000313" key="1">
    <source>
        <dbReference type="EMBL" id="CUO61465.1"/>
    </source>
</evidence>
<reference evidence="7 8" key="2">
    <citation type="journal article" date="2019" name="Nat. Med.">
        <title>A library of human gut bacterial isolates paired with longitudinal multiomics data enables mechanistic microbiome research.</title>
        <authorList>
            <person name="Poyet M."/>
            <person name="Groussin M."/>
            <person name="Gibbons S.M."/>
            <person name="Avila-Pacheco J."/>
            <person name="Jiang X."/>
            <person name="Kearney S.M."/>
            <person name="Perrotta A.R."/>
            <person name="Berdy B."/>
            <person name="Zhao S."/>
            <person name="Lieberman T.D."/>
            <person name="Swanson P.K."/>
            <person name="Smith M."/>
            <person name="Roesemann S."/>
            <person name="Alexander J.E."/>
            <person name="Rich S.A."/>
            <person name="Livny J."/>
            <person name="Vlamakis H."/>
            <person name="Clish C."/>
            <person name="Bullock K."/>
            <person name="Deik A."/>
            <person name="Scott J."/>
            <person name="Pierce K.A."/>
            <person name="Xavier R.J."/>
            <person name="Alm E.J."/>
        </authorList>
    </citation>
    <scope>NUCLEOTIDE SEQUENCE [LARGE SCALE GENOMIC DNA]</scope>
    <source>
        <strain evidence="3 8">BIOML-A20</strain>
        <strain evidence="2 7">BIOML-A32</strain>
    </source>
</reference>
<dbReference type="Gene3D" id="3.30.2020.40">
    <property type="entry name" value="Uncharacterised protein PF10387, DUF2442"/>
    <property type="match status" value="1"/>
</dbReference>
<dbReference type="Proteomes" id="UP000315827">
    <property type="component" value="Unassembled WGS sequence"/>
</dbReference>
<dbReference type="Proteomes" id="UP000441609">
    <property type="component" value="Unassembled WGS sequence"/>
</dbReference>
<dbReference type="Pfam" id="PF10387">
    <property type="entry name" value="DUF2442"/>
    <property type="match status" value="1"/>
</dbReference>
<organism evidence="2 7">
    <name type="scientific">Parabacteroides distasonis</name>
    <dbReference type="NCBI Taxonomy" id="823"/>
    <lineage>
        <taxon>Bacteria</taxon>
        <taxon>Pseudomonadati</taxon>
        <taxon>Bacteroidota</taxon>
        <taxon>Bacteroidia</taxon>
        <taxon>Bacteroidales</taxon>
        <taxon>Tannerellaceae</taxon>
        <taxon>Parabacteroides</taxon>
    </lineage>
</organism>
<dbReference type="InterPro" id="IPR018841">
    <property type="entry name" value="DUF2442"/>
</dbReference>
<dbReference type="EMBL" id="WKMC01000004">
    <property type="protein sequence ID" value="MRZ50214.1"/>
    <property type="molecule type" value="Genomic_DNA"/>
</dbReference>
<accession>A0A174GLZ2</accession>
<proteinExistence type="predicted"/>
<dbReference type="Proteomes" id="UP000095455">
    <property type="component" value="Unassembled WGS sequence"/>
</dbReference>
<sequence length="91" mass="10544">MSELSKTNGTTTSANNRAEVTHISRNGLILWVKDREYYLPYDKFPWFKRAAVDDVFNVQLLGRERIRWDALDVDLSLSIIANPDKYPLVSK</sequence>
<evidence type="ECO:0000313" key="3">
    <source>
        <dbReference type="EMBL" id="MSB71710.1"/>
    </source>
</evidence>
<reference evidence="4 6" key="3">
    <citation type="submission" date="2019-07" db="EMBL/GenBank/DDBJ databases">
        <title>Genome sequencing of Parabacteroides distasonis iSURF_7.</title>
        <authorList>
            <person name="Degefu H.N."/>
            <person name="Ruoff K.L."/>
            <person name="Price C.E."/>
            <person name="Valls R.A."/>
            <person name="O'Toole G.A."/>
        </authorList>
    </citation>
    <scope>NUCLEOTIDE SEQUENCE [LARGE SCALE GENOMIC DNA]</scope>
    <source>
        <strain evidence="4 6">CFPLTA003_1B</strain>
    </source>
</reference>
<evidence type="ECO:0000313" key="6">
    <source>
        <dbReference type="Proteomes" id="UP000315827"/>
    </source>
</evidence>
<evidence type="ECO:0000313" key="2">
    <source>
        <dbReference type="EMBL" id="MRZ50214.1"/>
    </source>
</evidence>
<evidence type="ECO:0000313" key="7">
    <source>
        <dbReference type="Proteomes" id="UP000441358"/>
    </source>
</evidence>
<dbReference type="RefSeq" id="WP_005860279.1">
    <property type="nucleotide sequence ID" value="NZ_BQOC01000006.1"/>
</dbReference>
<evidence type="ECO:0000313" key="5">
    <source>
        <dbReference type="Proteomes" id="UP000095455"/>
    </source>
</evidence>
<protein>
    <submittedName>
        <fullName evidence="2">DUF2442 domain-containing protein</fullName>
    </submittedName>
    <submittedName>
        <fullName evidence="1">Protein of uncharacterized function (DUF3532)</fullName>
    </submittedName>
</protein>
<dbReference type="OrthoDB" id="9807561at2"/>
<dbReference type="EMBL" id="VOHW01000017">
    <property type="protein sequence ID" value="TWV58994.1"/>
    <property type="molecule type" value="Genomic_DNA"/>
</dbReference>
<dbReference type="Proteomes" id="UP000441358">
    <property type="component" value="Unassembled WGS sequence"/>
</dbReference>
<comment type="caution">
    <text evidence="2">The sequence shown here is derived from an EMBL/GenBank/DDBJ whole genome shotgun (WGS) entry which is preliminary data.</text>
</comment>
<dbReference type="OMA" id="FYWPDLD"/>
<dbReference type="EMBL" id="WKMO01000001">
    <property type="protein sequence ID" value="MSB71710.1"/>
    <property type="molecule type" value="Genomic_DNA"/>
</dbReference>
<dbReference type="EMBL" id="CYYK01000009">
    <property type="protein sequence ID" value="CUO61465.1"/>
    <property type="molecule type" value="Genomic_DNA"/>
</dbReference>
<name>A0A174GLZ2_PARDI</name>
<dbReference type="AlphaFoldDB" id="A0A174GLZ2"/>
<evidence type="ECO:0000313" key="4">
    <source>
        <dbReference type="EMBL" id="TWV58994.1"/>
    </source>
</evidence>
<reference evidence="1 5" key="1">
    <citation type="submission" date="2015-09" db="EMBL/GenBank/DDBJ databases">
        <authorList>
            <consortium name="Pathogen Informatics"/>
        </authorList>
    </citation>
    <scope>NUCLEOTIDE SEQUENCE [LARGE SCALE GENOMIC DNA]</scope>
    <source>
        <strain evidence="1 5">2789STDY5608822</strain>
    </source>
</reference>
<evidence type="ECO:0000313" key="8">
    <source>
        <dbReference type="Proteomes" id="UP000441609"/>
    </source>
</evidence>
<gene>
    <name evidence="1" type="ORF">ERS852380_02704</name>
    <name evidence="4" type="ORF">FSA05_19715</name>
    <name evidence="2" type="ORF">GKD66_08260</name>
    <name evidence="3" type="ORF">GKD70_00120</name>
</gene>